<dbReference type="AlphaFoldDB" id="A0A918D9H8"/>
<evidence type="ECO:0000313" key="2">
    <source>
        <dbReference type="Proteomes" id="UP000600365"/>
    </source>
</evidence>
<proteinExistence type="predicted"/>
<dbReference type="Proteomes" id="UP000600365">
    <property type="component" value="Unassembled WGS sequence"/>
</dbReference>
<dbReference type="EMBL" id="BMMM01000018">
    <property type="protein sequence ID" value="GGN85854.1"/>
    <property type="molecule type" value="Genomic_DNA"/>
</dbReference>
<gene>
    <name evidence="1" type="ORF">GCM10011579_077090</name>
</gene>
<evidence type="ECO:0008006" key="3">
    <source>
        <dbReference type="Google" id="ProtNLM"/>
    </source>
</evidence>
<dbReference type="SUPFAM" id="SSF47598">
    <property type="entry name" value="Ribbon-helix-helix"/>
    <property type="match status" value="1"/>
</dbReference>
<evidence type="ECO:0000313" key="1">
    <source>
        <dbReference type="EMBL" id="GGN85854.1"/>
    </source>
</evidence>
<accession>A0A918D9H8</accession>
<dbReference type="InterPro" id="IPR010985">
    <property type="entry name" value="Ribbon_hlx_hlx"/>
</dbReference>
<keyword evidence="2" id="KW-1185">Reference proteome</keyword>
<name>A0A918D9H8_9ACTN</name>
<dbReference type="GO" id="GO:0006355">
    <property type="term" value="P:regulation of DNA-templated transcription"/>
    <property type="evidence" value="ECO:0007669"/>
    <property type="project" value="InterPro"/>
</dbReference>
<protein>
    <recommendedName>
        <fullName evidence="3">Arc-like DNA binding domain-containing protein</fullName>
    </recommendedName>
</protein>
<organism evidence="1 2">
    <name type="scientific">Streptomyces albiflavescens</name>
    <dbReference type="NCBI Taxonomy" id="1623582"/>
    <lineage>
        <taxon>Bacteria</taxon>
        <taxon>Bacillati</taxon>
        <taxon>Actinomycetota</taxon>
        <taxon>Actinomycetes</taxon>
        <taxon>Kitasatosporales</taxon>
        <taxon>Streptomycetaceae</taxon>
        <taxon>Streptomyces</taxon>
    </lineage>
</organism>
<comment type="caution">
    <text evidence="1">The sequence shown here is derived from an EMBL/GenBank/DDBJ whole genome shotgun (WGS) entry which is preliminary data.</text>
</comment>
<reference evidence="1 2" key="1">
    <citation type="journal article" date="2014" name="Int. J. Syst. Evol. Microbiol.">
        <title>Complete genome sequence of Corynebacterium casei LMG S-19264T (=DSM 44701T), isolated from a smear-ripened cheese.</title>
        <authorList>
            <consortium name="US DOE Joint Genome Institute (JGI-PGF)"/>
            <person name="Walter F."/>
            <person name="Albersmeier A."/>
            <person name="Kalinowski J."/>
            <person name="Ruckert C."/>
        </authorList>
    </citation>
    <scope>NUCLEOTIDE SEQUENCE [LARGE SCALE GENOMIC DNA]</scope>
    <source>
        <strain evidence="1 2">CGMCC 4.7111</strain>
    </source>
</reference>
<sequence>MYVELAAGSSQMTVIHDPSVKLMRGLSPGVWASSSASALVRVRRDDREAKTCDVYVMYTLRMSDVMIRVPAEVRDQLAAVAEARGTSLRALMQDIAAQTLTPDQIKERGDRTRALLAERFGHYVTDEESAEMRSKMREAAAAHRAALAEAESSR</sequence>